<feature type="domain" description="Protein FecR C-terminal" evidence="3">
    <location>
        <begin position="322"/>
        <end position="390"/>
    </location>
</feature>
<accession>A0A1I3CGB1</accession>
<evidence type="ECO:0000313" key="4">
    <source>
        <dbReference type="EMBL" id="SFH73259.1"/>
    </source>
</evidence>
<dbReference type="GO" id="GO:0016989">
    <property type="term" value="F:sigma factor antagonist activity"/>
    <property type="evidence" value="ECO:0007669"/>
    <property type="project" value="TreeGrafter"/>
</dbReference>
<protein>
    <submittedName>
        <fullName evidence="4">FecR family protein</fullName>
    </submittedName>
</protein>
<sequence>MHQDDSIDFQIAELIGKYLRDEITSEELIVLERWRSQDSRNLRLWQELNDKQYLAERLKAWPTDTQSAALWSKMHGRTNRARFQRRIWRIGAVAAVLLVAVLYAVRWYDFADTPNIVDRTAAEITQIGPNVTGGQATVASSAGVVLITDAGEQIALEGEQIHSYQLEKLALKWKGSHRSPHHTIKTAVANTYQVELSDGTNVWLNAASSLRYPVAFEGEERKVFLTGEAYFDVAKDADKPFTVITGKSYIRVLGTEFNVRSYPGEVEDRTSLFTGSVNVQRKSSGTLSALTPGYEAIVSDVQDISVRRMVASKVLAWKENLFIFENEPLGELMGELATWYGLTVHFEDPAAKAYRFTGRLKRYPTVNTLLDLISETSKVAFRVNGDQIWINSVEKKD</sequence>
<keyword evidence="1" id="KW-0472">Membrane</keyword>
<dbReference type="Gene3D" id="3.55.50.30">
    <property type="match status" value="1"/>
</dbReference>
<dbReference type="AlphaFoldDB" id="A0A1I3CGB1"/>
<evidence type="ECO:0000259" key="3">
    <source>
        <dbReference type="Pfam" id="PF16344"/>
    </source>
</evidence>
<name>A0A1I3CGB1_9SPHI</name>
<dbReference type="STRING" id="1477437.SAMN05444682_10114"/>
<dbReference type="Gene3D" id="2.60.120.1440">
    <property type="match status" value="1"/>
</dbReference>
<dbReference type="InterPro" id="IPR006860">
    <property type="entry name" value="FecR"/>
</dbReference>
<feature type="domain" description="FecR protein" evidence="2">
    <location>
        <begin position="183"/>
        <end position="277"/>
    </location>
</feature>
<dbReference type="PANTHER" id="PTHR30273">
    <property type="entry name" value="PERIPLASMIC SIGNAL SENSOR AND SIGMA FACTOR ACTIVATOR FECR-RELATED"/>
    <property type="match status" value="1"/>
</dbReference>
<keyword evidence="1" id="KW-1133">Transmembrane helix</keyword>
<dbReference type="InterPro" id="IPR012373">
    <property type="entry name" value="Ferrdict_sens_TM"/>
</dbReference>
<proteinExistence type="predicted"/>
<dbReference type="Pfam" id="PF16344">
    <property type="entry name" value="FecR_C"/>
    <property type="match status" value="1"/>
</dbReference>
<evidence type="ECO:0000313" key="5">
    <source>
        <dbReference type="Proteomes" id="UP000198670"/>
    </source>
</evidence>
<dbReference type="EMBL" id="FOQO01000001">
    <property type="protein sequence ID" value="SFH73259.1"/>
    <property type="molecule type" value="Genomic_DNA"/>
</dbReference>
<dbReference type="PANTHER" id="PTHR30273:SF2">
    <property type="entry name" value="PROTEIN FECR"/>
    <property type="match status" value="1"/>
</dbReference>
<keyword evidence="5" id="KW-1185">Reference proteome</keyword>
<gene>
    <name evidence="4" type="ORF">SAMN05444682_10114</name>
</gene>
<dbReference type="Pfam" id="PF04773">
    <property type="entry name" value="FecR"/>
    <property type="match status" value="1"/>
</dbReference>
<keyword evidence="1" id="KW-0812">Transmembrane</keyword>
<dbReference type="Proteomes" id="UP000198670">
    <property type="component" value="Unassembled WGS sequence"/>
</dbReference>
<dbReference type="RefSeq" id="WP_090622234.1">
    <property type="nucleotide sequence ID" value="NZ_FOQO01000001.1"/>
</dbReference>
<organism evidence="4 5">
    <name type="scientific">Parapedobacter indicus</name>
    <dbReference type="NCBI Taxonomy" id="1477437"/>
    <lineage>
        <taxon>Bacteria</taxon>
        <taxon>Pseudomonadati</taxon>
        <taxon>Bacteroidota</taxon>
        <taxon>Sphingobacteriia</taxon>
        <taxon>Sphingobacteriales</taxon>
        <taxon>Sphingobacteriaceae</taxon>
        <taxon>Parapedobacter</taxon>
    </lineage>
</organism>
<evidence type="ECO:0000256" key="1">
    <source>
        <dbReference type="SAM" id="Phobius"/>
    </source>
</evidence>
<evidence type="ECO:0000259" key="2">
    <source>
        <dbReference type="Pfam" id="PF04773"/>
    </source>
</evidence>
<reference evidence="4 5" key="1">
    <citation type="submission" date="2016-10" db="EMBL/GenBank/DDBJ databases">
        <authorList>
            <person name="de Groot N.N."/>
        </authorList>
    </citation>
    <scope>NUCLEOTIDE SEQUENCE [LARGE SCALE GENOMIC DNA]</scope>
    <source>
        <strain evidence="4 5">RK1</strain>
    </source>
</reference>
<dbReference type="OrthoDB" id="1099963at2"/>
<dbReference type="InterPro" id="IPR032508">
    <property type="entry name" value="FecR_C"/>
</dbReference>
<feature type="transmembrane region" description="Helical" evidence="1">
    <location>
        <begin position="87"/>
        <end position="108"/>
    </location>
</feature>